<dbReference type="SUPFAM" id="SSF54285">
    <property type="entry name" value="MoaD/ThiS"/>
    <property type="match status" value="1"/>
</dbReference>
<keyword evidence="2" id="KW-1185">Reference proteome</keyword>
<dbReference type="PANTHER" id="PTHR34472:SF1">
    <property type="entry name" value="SULFUR CARRIER PROTEIN THIS"/>
    <property type="match status" value="1"/>
</dbReference>
<dbReference type="Gene3D" id="3.10.20.30">
    <property type="match status" value="1"/>
</dbReference>
<evidence type="ECO:0000313" key="1">
    <source>
        <dbReference type="EMBL" id="QCD42683.1"/>
    </source>
</evidence>
<dbReference type="InterPro" id="IPR010035">
    <property type="entry name" value="Thi_S"/>
</dbReference>
<dbReference type="AlphaFoldDB" id="A0A4P7W3U5"/>
<dbReference type="RefSeq" id="WP_123615568.1">
    <property type="nucleotide sequence ID" value="NZ_CAXHQF010000068.1"/>
</dbReference>
<dbReference type="CDD" id="cd00565">
    <property type="entry name" value="Ubl_ThiS"/>
    <property type="match status" value="1"/>
</dbReference>
<dbReference type="Pfam" id="PF02597">
    <property type="entry name" value="ThiS"/>
    <property type="match status" value="1"/>
</dbReference>
<gene>
    <name evidence="1" type="primary">thiS</name>
    <name evidence="1" type="ORF">E7747_10580</name>
</gene>
<proteinExistence type="predicted"/>
<reference evidence="2" key="1">
    <citation type="submission" date="2019-02" db="EMBL/GenBank/DDBJ databases">
        <title>Isolation and identification of novel species under the genus Muribaculum.</title>
        <authorList>
            <person name="Miyake S."/>
            <person name="Ding Y."/>
            <person name="Low A."/>
            <person name="Soh M."/>
            <person name="Seedorf H."/>
        </authorList>
    </citation>
    <scope>NUCLEOTIDE SEQUENCE [LARGE SCALE GENOMIC DNA]</scope>
    <source>
        <strain evidence="2">H5</strain>
    </source>
</reference>
<evidence type="ECO:0000313" key="2">
    <source>
        <dbReference type="Proteomes" id="UP000297149"/>
    </source>
</evidence>
<accession>A0A4P7W3U5</accession>
<dbReference type="NCBIfam" id="TIGR01683">
    <property type="entry name" value="thiS"/>
    <property type="match status" value="1"/>
</dbReference>
<sequence>MKITINEVSLELPEGSTLQDALDAKDIKPQGIATALNGAVVPAILRPSKKLADGDSIVIIKAFYGG</sequence>
<organism evidence="1 2">
    <name type="scientific">Duncaniella dubosii</name>
    <dbReference type="NCBI Taxonomy" id="2518971"/>
    <lineage>
        <taxon>Bacteria</taxon>
        <taxon>Pseudomonadati</taxon>
        <taxon>Bacteroidota</taxon>
        <taxon>Bacteroidia</taxon>
        <taxon>Bacteroidales</taxon>
        <taxon>Muribaculaceae</taxon>
        <taxon>Duncaniella</taxon>
    </lineage>
</organism>
<dbReference type="EMBL" id="CP039396">
    <property type="protein sequence ID" value="QCD42683.1"/>
    <property type="molecule type" value="Genomic_DNA"/>
</dbReference>
<name>A0A4P7W3U5_9BACT</name>
<dbReference type="Proteomes" id="UP000297149">
    <property type="component" value="Chromosome"/>
</dbReference>
<dbReference type="PANTHER" id="PTHR34472">
    <property type="entry name" value="SULFUR CARRIER PROTEIN THIS"/>
    <property type="match status" value="1"/>
</dbReference>
<dbReference type="InterPro" id="IPR003749">
    <property type="entry name" value="ThiS/MoaD-like"/>
</dbReference>
<dbReference type="KEGG" id="ddb:E7747_10580"/>
<protein>
    <submittedName>
        <fullName evidence="1">Sulfur carrier protein ThiS</fullName>
    </submittedName>
</protein>
<dbReference type="InterPro" id="IPR012675">
    <property type="entry name" value="Beta-grasp_dom_sf"/>
</dbReference>
<dbReference type="InterPro" id="IPR016155">
    <property type="entry name" value="Mopterin_synth/thiamin_S_b"/>
</dbReference>